<protein>
    <recommendedName>
        <fullName evidence="7">TRAP transporter large permease protein</fullName>
    </recommendedName>
</protein>
<evidence type="ECO:0000313" key="9">
    <source>
        <dbReference type="EMBL" id="KZD08544.1"/>
    </source>
</evidence>
<feature type="transmembrane region" description="Helical" evidence="7">
    <location>
        <begin position="94"/>
        <end position="113"/>
    </location>
</feature>
<dbReference type="InterPro" id="IPR004681">
    <property type="entry name" value="TRAP_DctM"/>
</dbReference>
<evidence type="ECO:0000256" key="4">
    <source>
        <dbReference type="ARBA" id="ARBA00022692"/>
    </source>
</evidence>
<feature type="transmembrane region" description="Helical" evidence="7">
    <location>
        <begin position="359"/>
        <end position="381"/>
    </location>
</feature>
<comment type="similarity">
    <text evidence="7">Belongs to the TRAP transporter large permease family.</text>
</comment>
<dbReference type="STRING" id="580166.AUP43_08405"/>
<dbReference type="PIRSF" id="PIRSF006066">
    <property type="entry name" value="HI0050"/>
    <property type="match status" value="1"/>
</dbReference>
<keyword evidence="6 7" id="KW-0472">Membrane</keyword>
<feature type="domain" description="TRAP C4-dicarboxylate transport system permease DctM subunit" evidence="8">
    <location>
        <begin position="9"/>
        <end position="416"/>
    </location>
</feature>
<comment type="caution">
    <text evidence="9">The sequence shown here is derived from an EMBL/GenBank/DDBJ whole genome shotgun (WGS) entry which is preliminary data.</text>
</comment>
<accession>A0A154W4S4</accession>
<evidence type="ECO:0000256" key="1">
    <source>
        <dbReference type="ARBA" id="ARBA00004429"/>
    </source>
</evidence>
<dbReference type="EMBL" id="LPXN01000104">
    <property type="protein sequence ID" value="KZD08544.1"/>
    <property type="molecule type" value="Genomic_DNA"/>
</dbReference>
<evidence type="ECO:0000256" key="6">
    <source>
        <dbReference type="ARBA" id="ARBA00023136"/>
    </source>
</evidence>
<keyword evidence="4 7" id="KW-0812">Transmembrane</keyword>
<feature type="transmembrane region" description="Helical" evidence="7">
    <location>
        <begin position="6"/>
        <end position="34"/>
    </location>
</feature>
<dbReference type="GO" id="GO:0005886">
    <property type="term" value="C:plasma membrane"/>
    <property type="evidence" value="ECO:0007669"/>
    <property type="project" value="UniProtKB-SubCell"/>
</dbReference>
<feature type="transmembrane region" description="Helical" evidence="7">
    <location>
        <begin position="313"/>
        <end position="330"/>
    </location>
</feature>
<evidence type="ECO:0000256" key="7">
    <source>
        <dbReference type="RuleBase" id="RU369079"/>
    </source>
</evidence>
<dbReference type="OrthoDB" id="9790209at2"/>
<keyword evidence="2" id="KW-1003">Cell membrane</keyword>
<proteinExistence type="inferred from homology"/>
<feature type="transmembrane region" description="Helical" evidence="7">
    <location>
        <begin position="55"/>
        <end position="74"/>
    </location>
</feature>
<evidence type="ECO:0000256" key="5">
    <source>
        <dbReference type="ARBA" id="ARBA00022989"/>
    </source>
</evidence>
<dbReference type="PANTHER" id="PTHR33362:SF3">
    <property type="entry name" value="SIALIC ACID TRAP TRANSPORTER PERMEASE PROTEIN SIAT"/>
    <property type="match status" value="1"/>
</dbReference>
<dbReference type="NCBIfam" id="TIGR00786">
    <property type="entry name" value="dctM"/>
    <property type="match status" value="1"/>
</dbReference>
<sequence>MEGIVFALILVVLFAANVPVALTLTAATVGFILVGSDFPLEIVPQRMWGGVKSTVLSAIPMYILAAILMNNMGVTERIFRFAHALVGHLRGGLYYVNVLGSVIFAGMSGSNTADVAGLGRIEIRAMIDAGYNRAYSAAITAASSIIGPIIPPSIILVVYAQLANVSTGQLFLAGILPGFVMALCLAAIIFVIVRTRDIAGVPLQRATLRELLVSARDGFFALMAPAIIVGGMTLGIVTPSEAGVLAVFYSLLLGLIYRSLSVEVVVRSLREAAFFTGAIMLVIAASGAFGWAVNIMEVPETIGTAIQAITTNKWAALALINIGLLLLGALEAGSAALIIVAPVLIYLGDLYGIDPVHLGIITAINLTLGSMTPPVALSLFISAQIAEVPMRRAVYAAIPFFLALVSSLMIVTYVPDFSLALPHWLMGGGR</sequence>
<organism evidence="9 10">
    <name type="scientific">Oceanibaculum pacificum</name>
    <dbReference type="NCBI Taxonomy" id="580166"/>
    <lineage>
        <taxon>Bacteria</taxon>
        <taxon>Pseudomonadati</taxon>
        <taxon>Pseudomonadota</taxon>
        <taxon>Alphaproteobacteria</taxon>
        <taxon>Rhodospirillales</taxon>
        <taxon>Oceanibaculaceae</taxon>
        <taxon>Oceanibaculum</taxon>
    </lineage>
</organism>
<keyword evidence="3 7" id="KW-0997">Cell inner membrane</keyword>
<feature type="transmembrane region" description="Helical" evidence="7">
    <location>
        <begin position="214"/>
        <end position="236"/>
    </location>
</feature>
<dbReference type="PANTHER" id="PTHR33362">
    <property type="entry name" value="SIALIC ACID TRAP TRANSPORTER PERMEASE PROTEIN SIAT-RELATED"/>
    <property type="match status" value="1"/>
</dbReference>
<dbReference type="AlphaFoldDB" id="A0A154W4S4"/>
<comment type="subcellular location">
    <subcellularLocation>
        <location evidence="1 7">Cell inner membrane</location>
        <topology evidence="1 7">Multi-pass membrane protein</topology>
    </subcellularLocation>
</comment>
<feature type="transmembrane region" description="Helical" evidence="7">
    <location>
        <begin position="272"/>
        <end position="293"/>
    </location>
</feature>
<feature type="transmembrane region" description="Helical" evidence="7">
    <location>
        <begin position="393"/>
        <end position="414"/>
    </location>
</feature>
<keyword evidence="10" id="KW-1185">Reference proteome</keyword>
<dbReference type="InterPro" id="IPR010656">
    <property type="entry name" value="DctM"/>
</dbReference>
<dbReference type="Proteomes" id="UP000076400">
    <property type="component" value="Unassembled WGS sequence"/>
</dbReference>
<comment type="function">
    <text evidence="7">Part of the tripartite ATP-independent periplasmic (TRAP) transport system.</text>
</comment>
<gene>
    <name evidence="9" type="ORF">AUP43_08405</name>
</gene>
<dbReference type="GO" id="GO:0022857">
    <property type="term" value="F:transmembrane transporter activity"/>
    <property type="evidence" value="ECO:0007669"/>
    <property type="project" value="UniProtKB-UniRule"/>
</dbReference>
<name>A0A154W4S4_9PROT</name>
<reference evidence="9 10" key="1">
    <citation type="submission" date="2015-12" db="EMBL/GenBank/DDBJ databases">
        <title>Genome sequence of Oceanibaculum pacificum MCCC 1A02656.</title>
        <authorList>
            <person name="Lu L."/>
            <person name="Lai Q."/>
            <person name="Shao Z."/>
            <person name="Qian P."/>
        </authorList>
    </citation>
    <scope>NUCLEOTIDE SEQUENCE [LARGE SCALE GENOMIC DNA]</scope>
    <source>
        <strain evidence="9 10">MCCC 1A02656</strain>
    </source>
</reference>
<comment type="subunit">
    <text evidence="7">The complex comprises the extracytoplasmic solute receptor protein and the two transmembrane proteins.</text>
</comment>
<evidence type="ECO:0000313" key="10">
    <source>
        <dbReference type="Proteomes" id="UP000076400"/>
    </source>
</evidence>
<keyword evidence="5 7" id="KW-1133">Transmembrane helix</keyword>
<evidence type="ECO:0000256" key="2">
    <source>
        <dbReference type="ARBA" id="ARBA00022475"/>
    </source>
</evidence>
<evidence type="ECO:0000259" key="8">
    <source>
        <dbReference type="Pfam" id="PF06808"/>
    </source>
</evidence>
<feature type="transmembrane region" description="Helical" evidence="7">
    <location>
        <begin position="242"/>
        <end position="260"/>
    </location>
</feature>
<evidence type="ECO:0000256" key="3">
    <source>
        <dbReference type="ARBA" id="ARBA00022519"/>
    </source>
</evidence>
<keyword evidence="7" id="KW-0813">Transport</keyword>
<dbReference type="Pfam" id="PF06808">
    <property type="entry name" value="DctM"/>
    <property type="match status" value="1"/>
</dbReference>
<dbReference type="RefSeq" id="WP_067555495.1">
    <property type="nucleotide sequence ID" value="NZ_LPXN01000104.1"/>
</dbReference>
<feature type="transmembrane region" description="Helical" evidence="7">
    <location>
        <begin position="171"/>
        <end position="193"/>
    </location>
</feature>
<feature type="transmembrane region" description="Helical" evidence="7">
    <location>
        <begin position="134"/>
        <end position="159"/>
    </location>
</feature>